<comment type="caution">
    <text evidence="2">The sequence shown here is derived from an EMBL/GenBank/DDBJ whole genome shotgun (WGS) entry which is preliminary data.</text>
</comment>
<dbReference type="Gene3D" id="1.10.10.10">
    <property type="entry name" value="Winged helix-like DNA-binding domain superfamily/Winged helix DNA-binding domain"/>
    <property type="match status" value="1"/>
</dbReference>
<accession>A0ABW2WVC2</accession>
<dbReference type="InterPro" id="IPR036388">
    <property type="entry name" value="WH-like_DNA-bd_sf"/>
</dbReference>
<sequence>MKDDHSGPRACDCRESSPNRVCDPALAAYRRALADGSLPADEVPGCLSALHLMVEDRDAPGRLVPVPPETASFDVLGPIEAAIARQRRTLRSARAALTVFEGLYADAHRLEPSALTRLSGEAVIGKALEAGVAGCREEVRTAHPGGGRPVHVLEESLPRDVRNLRRGIRQRTIYQHTVRSDRTTLAYIERVTTEGAEVRTLAEVADRIIVFDRNLAFVPFSDEPHSALRIQHPSLVRFLARHFDEAWARSVPVRPERVPLRTPVVTSDLQRTILQAVVGGETDQSIARRLGMSRRSVAEHVRRVSEQLGSKSRAQLGYLVATSGLLEA</sequence>
<protein>
    <submittedName>
        <fullName evidence="2">LuxR C-terminal-related transcriptional regulator</fullName>
    </submittedName>
</protein>
<dbReference type="InterPro" id="IPR051797">
    <property type="entry name" value="TrmB-like"/>
</dbReference>
<dbReference type="InterPro" id="IPR016032">
    <property type="entry name" value="Sig_transdc_resp-reg_C-effctor"/>
</dbReference>
<keyword evidence="3" id="KW-1185">Reference proteome</keyword>
<dbReference type="Proteomes" id="UP001596915">
    <property type="component" value="Unassembled WGS sequence"/>
</dbReference>
<name>A0ABW2WVC2_9ACTN</name>
<dbReference type="PANTHER" id="PTHR34293">
    <property type="entry name" value="HTH-TYPE TRANSCRIPTIONAL REGULATOR TRMBL2"/>
    <property type="match status" value="1"/>
</dbReference>
<evidence type="ECO:0000259" key="1">
    <source>
        <dbReference type="SMART" id="SM00421"/>
    </source>
</evidence>
<organism evidence="2 3">
    <name type="scientific">Streptomyces sanglieri</name>
    <dbReference type="NCBI Taxonomy" id="193460"/>
    <lineage>
        <taxon>Bacteria</taxon>
        <taxon>Bacillati</taxon>
        <taxon>Actinomycetota</taxon>
        <taxon>Actinomycetes</taxon>
        <taxon>Kitasatosporales</taxon>
        <taxon>Streptomycetaceae</taxon>
        <taxon>Streptomyces</taxon>
    </lineage>
</organism>
<dbReference type="EMBL" id="JBHTGL010000008">
    <property type="protein sequence ID" value="MFD0625248.1"/>
    <property type="molecule type" value="Genomic_DNA"/>
</dbReference>
<dbReference type="Pfam" id="PF00196">
    <property type="entry name" value="GerE"/>
    <property type="match status" value="1"/>
</dbReference>
<dbReference type="InterPro" id="IPR000792">
    <property type="entry name" value="Tscrpt_reg_LuxR_C"/>
</dbReference>
<feature type="domain" description="HTH luxR-type" evidence="1">
    <location>
        <begin position="263"/>
        <end position="320"/>
    </location>
</feature>
<reference evidence="3" key="1">
    <citation type="journal article" date="2019" name="Int. J. Syst. Evol. Microbiol.">
        <title>The Global Catalogue of Microorganisms (GCM) 10K type strain sequencing project: providing services to taxonomists for standard genome sequencing and annotation.</title>
        <authorList>
            <consortium name="The Broad Institute Genomics Platform"/>
            <consortium name="The Broad Institute Genome Sequencing Center for Infectious Disease"/>
            <person name="Wu L."/>
            <person name="Ma J."/>
        </authorList>
    </citation>
    <scope>NUCLEOTIDE SEQUENCE [LARGE SCALE GENOMIC DNA]</scope>
    <source>
        <strain evidence="3">JCM 12607</strain>
    </source>
</reference>
<gene>
    <name evidence="2" type="ORF">ACFQ2K_23355</name>
</gene>
<evidence type="ECO:0000313" key="3">
    <source>
        <dbReference type="Proteomes" id="UP001596915"/>
    </source>
</evidence>
<dbReference type="PANTHER" id="PTHR34293:SF1">
    <property type="entry name" value="HTH-TYPE TRANSCRIPTIONAL REGULATOR TRMBL2"/>
    <property type="match status" value="1"/>
</dbReference>
<proteinExistence type="predicted"/>
<dbReference type="SUPFAM" id="SSF46894">
    <property type="entry name" value="C-terminal effector domain of the bipartite response regulators"/>
    <property type="match status" value="1"/>
</dbReference>
<evidence type="ECO:0000313" key="2">
    <source>
        <dbReference type="EMBL" id="MFD0625248.1"/>
    </source>
</evidence>
<dbReference type="SMART" id="SM00421">
    <property type="entry name" value="HTH_LUXR"/>
    <property type="match status" value="1"/>
</dbReference>